<evidence type="ECO:0000313" key="1">
    <source>
        <dbReference type="EMBL" id="KAG7567852.1"/>
    </source>
</evidence>
<evidence type="ECO:0000313" key="2">
    <source>
        <dbReference type="Proteomes" id="UP000694240"/>
    </source>
</evidence>
<gene>
    <name evidence="1" type="ORF">ISN45_Aa04g006910</name>
</gene>
<accession>A0A8T2A749</accession>
<name>A0A8T2A749_9BRAS</name>
<keyword evidence="2" id="KW-1185">Reference proteome</keyword>
<protein>
    <submittedName>
        <fullName evidence="1">Uncharacterized protein</fullName>
    </submittedName>
</protein>
<organism evidence="1 2">
    <name type="scientific">Arabidopsis thaliana x Arabidopsis arenosa</name>
    <dbReference type="NCBI Taxonomy" id="1240361"/>
    <lineage>
        <taxon>Eukaryota</taxon>
        <taxon>Viridiplantae</taxon>
        <taxon>Streptophyta</taxon>
        <taxon>Embryophyta</taxon>
        <taxon>Tracheophyta</taxon>
        <taxon>Spermatophyta</taxon>
        <taxon>Magnoliopsida</taxon>
        <taxon>eudicotyledons</taxon>
        <taxon>Gunneridae</taxon>
        <taxon>Pentapetalae</taxon>
        <taxon>rosids</taxon>
        <taxon>malvids</taxon>
        <taxon>Brassicales</taxon>
        <taxon>Brassicaceae</taxon>
        <taxon>Camelineae</taxon>
        <taxon>Arabidopsis</taxon>
    </lineage>
</organism>
<dbReference type="AlphaFoldDB" id="A0A8T2A749"/>
<reference evidence="1 2" key="1">
    <citation type="submission" date="2020-12" db="EMBL/GenBank/DDBJ databases">
        <title>Concerted genomic and epigenomic changes stabilize Arabidopsis allopolyploids.</title>
        <authorList>
            <person name="Chen Z."/>
        </authorList>
    </citation>
    <scope>NUCLEOTIDE SEQUENCE [LARGE SCALE GENOMIC DNA]</scope>
    <source>
        <strain evidence="1">Allo738</strain>
        <tissue evidence="1">Leaf</tissue>
    </source>
</reference>
<dbReference type="EMBL" id="JAEFBK010000009">
    <property type="protein sequence ID" value="KAG7567852.1"/>
    <property type="molecule type" value="Genomic_DNA"/>
</dbReference>
<sequence>MEDDYSQALGKIITIGDYSLRDDGFGSCFVAIFAS</sequence>
<proteinExistence type="predicted"/>
<comment type="caution">
    <text evidence="1">The sequence shown here is derived from an EMBL/GenBank/DDBJ whole genome shotgun (WGS) entry which is preliminary data.</text>
</comment>
<dbReference type="Proteomes" id="UP000694240">
    <property type="component" value="Chromosome 9"/>
</dbReference>